<feature type="region of interest" description="Disordered" evidence="1">
    <location>
        <begin position="1"/>
        <end position="35"/>
    </location>
</feature>
<accession>A0A4P9YSK0</accession>
<keyword evidence="3" id="KW-1185">Reference proteome</keyword>
<dbReference type="InterPro" id="IPR025271">
    <property type="entry name" value="CCDC28"/>
</dbReference>
<evidence type="ECO:0000256" key="1">
    <source>
        <dbReference type="SAM" id="MobiDB-lite"/>
    </source>
</evidence>
<evidence type="ECO:0000313" key="2">
    <source>
        <dbReference type="EMBL" id="RKP22648.1"/>
    </source>
</evidence>
<sequence length="149" mass="17098">MALPPSMRHAFPLQSSGDSLPTSPQEMAPAEEDDNELLPEHRLDHDRVLDYLEREFLKMDTMYERGEMSAFGRSSDELFEQLDRIREQQLTLASSHISLEMLEEDDTIGINVGDAELIERDRRKADRLDARTVALQKLADQLDRLGDDL</sequence>
<reference evidence="3" key="1">
    <citation type="journal article" date="2018" name="Nat. Microbiol.">
        <title>Leveraging single-cell genomics to expand the fungal tree of life.</title>
        <authorList>
            <person name="Ahrendt S.R."/>
            <person name="Quandt C.A."/>
            <person name="Ciobanu D."/>
            <person name="Clum A."/>
            <person name="Salamov A."/>
            <person name="Andreopoulos B."/>
            <person name="Cheng J.F."/>
            <person name="Woyke T."/>
            <person name="Pelin A."/>
            <person name="Henrissat B."/>
            <person name="Reynolds N.K."/>
            <person name="Benny G.L."/>
            <person name="Smith M.E."/>
            <person name="James T.Y."/>
            <person name="Grigoriev I.V."/>
        </authorList>
    </citation>
    <scope>NUCLEOTIDE SEQUENCE [LARGE SCALE GENOMIC DNA]</scope>
    <source>
        <strain evidence="3">Benny S71-1</strain>
    </source>
</reference>
<protein>
    <submittedName>
        <fullName evidence="2">Uncharacterized protein</fullName>
    </submittedName>
</protein>
<feature type="compositionally biased region" description="Polar residues" evidence="1">
    <location>
        <begin position="13"/>
        <end position="25"/>
    </location>
</feature>
<dbReference type="Pfam" id="PF13270">
    <property type="entry name" value="CCDC28"/>
    <property type="match status" value="1"/>
</dbReference>
<proteinExistence type="predicted"/>
<name>A0A4P9YSK0_9FUNG</name>
<dbReference type="AlphaFoldDB" id="A0A4P9YSK0"/>
<dbReference type="EMBL" id="KZ991847">
    <property type="protein sequence ID" value="RKP22648.1"/>
    <property type="molecule type" value="Genomic_DNA"/>
</dbReference>
<dbReference type="Proteomes" id="UP000278143">
    <property type="component" value="Unassembled WGS sequence"/>
</dbReference>
<dbReference type="OrthoDB" id="2419780at2759"/>
<organism evidence="2 3">
    <name type="scientific">Syncephalis pseudoplumigaleata</name>
    <dbReference type="NCBI Taxonomy" id="1712513"/>
    <lineage>
        <taxon>Eukaryota</taxon>
        <taxon>Fungi</taxon>
        <taxon>Fungi incertae sedis</taxon>
        <taxon>Zoopagomycota</taxon>
        <taxon>Zoopagomycotina</taxon>
        <taxon>Zoopagomycetes</taxon>
        <taxon>Zoopagales</taxon>
        <taxon>Piptocephalidaceae</taxon>
        <taxon>Syncephalis</taxon>
    </lineage>
</organism>
<gene>
    <name evidence="2" type="ORF">SYNPS1DRAFT_25532</name>
</gene>
<evidence type="ECO:0000313" key="3">
    <source>
        <dbReference type="Proteomes" id="UP000278143"/>
    </source>
</evidence>